<proteinExistence type="predicted"/>
<dbReference type="EMBL" id="PYAW01000001">
    <property type="protein sequence ID" value="PSL49624.1"/>
    <property type="molecule type" value="Genomic_DNA"/>
</dbReference>
<sequence length="470" mass="51397">MKNKIIVSILAGSMLMTGAGCKKFLDVNQDPSAAPKVQESLLLSGIEVNTAFTIAGGYPARTAAFWTQQMSYNVDGPDWDAYKSTPTDVNNTWAFDLYPASLNNLKIMEKQADLSGHTHYAAIAKILLAYNLSVATDFWNAVPCSDGFKGPDNFRPKYDTQEQVYQTIFTLLNDGVNLANGPDTSIVKPDTNDRIYHGNMAKWSMFGNLLKARYALRLCYAPGKVAVDQANIALAAIPNSFADASSNAAFPFVVKEGGNAPWAQFNDKWGSVAMSSTFVDLLKAKNDPRLPVVANPIGDGTYVGKANGTAVVPAATLSALGDFFAAPDQSVNLGTYDELLFIKAEATYLTSGYAAAQPILWEAVRATMSRFGLDKNGNNVNAYLTANCTLTAATAYETIMTEKYVANFLSMESFHDWRRTGFPKLKIVNGPYLNITSIARRFLYPDSELQTNARPEQSAKLTDRVWWDTK</sequence>
<accession>A0A2P8HTY5</accession>
<evidence type="ECO:0000313" key="2">
    <source>
        <dbReference type="Proteomes" id="UP000240971"/>
    </source>
</evidence>
<comment type="caution">
    <text evidence="1">The sequence shown here is derived from an EMBL/GenBank/DDBJ whole genome shotgun (WGS) entry which is preliminary data.</text>
</comment>
<gene>
    <name evidence="1" type="ORF">CLV51_101959</name>
</gene>
<dbReference type="RefSeq" id="WP_106526848.1">
    <property type="nucleotide sequence ID" value="NZ_PYAW01000001.1"/>
</dbReference>
<keyword evidence="2" id="KW-1185">Reference proteome</keyword>
<organism evidence="1 2">
    <name type="scientific">Chitinophaga niastensis</name>
    <dbReference type="NCBI Taxonomy" id="536980"/>
    <lineage>
        <taxon>Bacteria</taxon>
        <taxon>Pseudomonadati</taxon>
        <taxon>Bacteroidota</taxon>
        <taxon>Chitinophagia</taxon>
        <taxon>Chitinophagales</taxon>
        <taxon>Chitinophagaceae</taxon>
        <taxon>Chitinophaga</taxon>
    </lineage>
</organism>
<evidence type="ECO:0000313" key="1">
    <source>
        <dbReference type="EMBL" id="PSL49624.1"/>
    </source>
</evidence>
<name>A0A2P8HTY5_CHINA</name>
<dbReference type="Pfam" id="PF12771">
    <property type="entry name" value="SusD-like_2"/>
    <property type="match status" value="1"/>
</dbReference>
<dbReference type="SUPFAM" id="SSF48452">
    <property type="entry name" value="TPR-like"/>
    <property type="match status" value="1"/>
</dbReference>
<dbReference type="PROSITE" id="PS51257">
    <property type="entry name" value="PROKAR_LIPOPROTEIN"/>
    <property type="match status" value="1"/>
</dbReference>
<dbReference type="Proteomes" id="UP000240971">
    <property type="component" value="Unassembled WGS sequence"/>
</dbReference>
<protein>
    <submittedName>
        <fullName evidence="1">SusD-like starch-binding protein associating with outer membrane</fullName>
    </submittedName>
</protein>
<dbReference type="OrthoDB" id="614457at2"/>
<dbReference type="AlphaFoldDB" id="A0A2P8HTY5"/>
<dbReference type="InterPro" id="IPR011990">
    <property type="entry name" value="TPR-like_helical_dom_sf"/>
</dbReference>
<reference evidence="1 2" key="1">
    <citation type="submission" date="2018-03" db="EMBL/GenBank/DDBJ databases">
        <title>Genomic Encyclopedia of Archaeal and Bacterial Type Strains, Phase II (KMG-II): from individual species to whole genera.</title>
        <authorList>
            <person name="Goeker M."/>
        </authorList>
    </citation>
    <scope>NUCLEOTIDE SEQUENCE [LARGE SCALE GENOMIC DNA]</scope>
    <source>
        <strain evidence="1 2">DSM 24859</strain>
    </source>
</reference>
<dbReference type="Gene3D" id="1.25.40.390">
    <property type="match status" value="1"/>
</dbReference>
<dbReference type="InterPro" id="IPR041662">
    <property type="entry name" value="SusD-like_2"/>
</dbReference>